<evidence type="ECO:0000256" key="6">
    <source>
        <dbReference type="ARBA" id="ARBA00022691"/>
    </source>
</evidence>
<dbReference type="Pfam" id="PF00590">
    <property type="entry name" value="TP_methylase"/>
    <property type="match status" value="1"/>
</dbReference>
<feature type="domain" description="Tetrapyrrole methylase" evidence="8">
    <location>
        <begin position="6"/>
        <end position="212"/>
    </location>
</feature>
<feature type="compositionally biased region" description="Low complexity" evidence="7">
    <location>
        <begin position="239"/>
        <end position="254"/>
    </location>
</feature>
<dbReference type="PROSITE" id="PS00839">
    <property type="entry name" value="SUMT_1"/>
    <property type="match status" value="1"/>
</dbReference>
<feature type="region of interest" description="Disordered" evidence="7">
    <location>
        <begin position="239"/>
        <end position="327"/>
    </location>
</feature>
<evidence type="ECO:0000256" key="3">
    <source>
        <dbReference type="ARBA" id="ARBA00022573"/>
    </source>
</evidence>
<dbReference type="RefSeq" id="WP_051314214.1">
    <property type="nucleotide sequence ID" value="NZ_AUBJ02000001.1"/>
</dbReference>
<dbReference type="InterPro" id="IPR006362">
    <property type="entry name" value="Cbl_synth_CobM/CibF"/>
</dbReference>
<comment type="caution">
    <text evidence="9">The sequence shown here is derived from an EMBL/GenBank/DDBJ whole genome shotgun (WGS) entry which is preliminary data.</text>
</comment>
<feature type="compositionally biased region" description="Basic and acidic residues" evidence="7">
    <location>
        <begin position="312"/>
        <end position="321"/>
    </location>
</feature>
<dbReference type="InterPro" id="IPR014777">
    <property type="entry name" value="4pyrrole_Mease_sub1"/>
</dbReference>
<dbReference type="Gene3D" id="3.40.1010.10">
    <property type="entry name" value="Cobalt-precorrin-4 Transmethylase, Domain 1"/>
    <property type="match status" value="1"/>
</dbReference>
<dbReference type="InterPro" id="IPR000878">
    <property type="entry name" value="4pyrrol_Mease"/>
</dbReference>
<evidence type="ECO:0000256" key="1">
    <source>
        <dbReference type="ARBA" id="ARBA00004953"/>
    </source>
</evidence>
<organism evidence="9 10">
    <name type="scientific">Actinoalloteichus caeruleus DSM 43889</name>
    <dbReference type="NCBI Taxonomy" id="1120930"/>
    <lineage>
        <taxon>Bacteria</taxon>
        <taxon>Bacillati</taxon>
        <taxon>Actinomycetota</taxon>
        <taxon>Actinomycetes</taxon>
        <taxon>Pseudonocardiales</taxon>
        <taxon>Pseudonocardiaceae</taxon>
        <taxon>Actinoalloteichus</taxon>
        <taxon>Actinoalloteichus cyanogriseus</taxon>
    </lineage>
</organism>
<dbReference type="Proteomes" id="UP000791080">
    <property type="component" value="Unassembled WGS sequence"/>
</dbReference>
<dbReference type="InterPro" id="IPR035996">
    <property type="entry name" value="4pyrrol_Methylase_sf"/>
</dbReference>
<name>A0ABT1JPW2_ACTCY</name>
<dbReference type="PANTHER" id="PTHR45790:SF4">
    <property type="entry name" value="COBALT-PRECORRIN-4 C(11)-METHYLTRANSFERASE"/>
    <property type="match status" value="1"/>
</dbReference>
<protein>
    <submittedName>
        <fullName evidence="9">Precorrin-4/cobalt-precorrin-4 C11-methyltransferase</fullName>
    </submittedName>
</protein>
<evidence type="ECO:0000256" key="5">
    <source>
        <dbReference type="ARBA" id="ARBA00022679"/>
    </source>
</evidence>
<feature type="compositionally biased region" description="Basic and acidic residues" evidence="7">
    <location>
        <begin position="268"/>
        <end position="290"/>
    </location>
</feature>
<comment type="similarity">
    <text evidence="2">Belongs to the precorrin methyltransferase family.</text>
</comment>
<keyword evidence="4" id="KW-0489">Methyltransferase</keyword>
<keyword evidence="6" id="KW-0949">S-adenosyl-L-methionine</keyword>
<comment type="pathway">
    <text evidence="1">Cofactor biosynthesis; adenosylcobalamin biosynthesis.</text>
</comment>
<dbReference type="InterPro" id="IPR050161">
    <property type="entry name" value="Siro_Cobalamin_biosynth"/>
</dbReference>
<dbReference type="EMBL" id="AUBJ02000001">
    <property type="protein sequence ID" value="MCP2334397.1"/>
    <property type="molecule type" value="Genomic_DNA"/>
</dbReference>
<evidence type="ECO:0000313" key="9">
    <source>
        <dbReference type="EMBL" id="MCP2334397.1"/>
    </source>
</evidence>
<evidence type="ECO:0000256" key="4">
    <source>
        <dbReference type="ARBA" id="ARBA00022603"/>
    </source>
</evidence>
<evidence type="ECO:0000256" key="2">
    <source>
        <dbReference type="ARBA" id="ARBA00005879"/>
    </source>
</evidence>
<feature type="compositionally biased region" description="Basic and acidic residues" evidence="7">
    <location>
        <begin position="413"/>
        <end position="422"/>
    </location>
</feature>
<dbReference type="InterPro" id="IPR014776">
    <property type="entry name" value="4pyrrole_Mease_sub2"/>
</dbReference>
<dbReference type="PANTHER" id="PTHR45790">
    <property type="entry name" value="SIROHEME SYNTHASE-RELATED"/>
    <property type="match status" value="1"/>
</dbReference>
<accession>A0ABT1JPW2</accession>
<proteinExistence type="inferred from homology"/>
<dbReference type="SUPFAM" id="SSF53790">
    <property type="entry name" value="Tetrapyrrole methylase"/>
    <property type="match status" value="1"/>
</dbReference>
<sequence length="483" mass="50633">MTSGRVSFVGAGPGAADLLTVRGARRLAEADVVLWAPAQVTQDCLREHANAEADLVDLSRTSAEGVNQIYRQAAAGRQRVVRLCPGDPALWGGIREQHETCRRFGLTVEIIPGVSTVSSAVAEVGRELTTSDGGQAVLLTTADGRSDGVPDTAELIGVAERGSTVGVLLAGARAGRLAERLLEAGFREDTPALVGYKPTWPDGFVVPTTVAGLEATVKERRLWQQTLFLVGDALATSTTRAGGAAGYRATRSGTSSSADGGEHRRRWNERSRARNGSERWQSRAAGHDDGAAGTATTNGQDSSAQDASGWRRSGDQAEQSRRPGGPTAEVAWWAVRDWQESARAPGPRQPRSARPRPDAAHPDLFATDTTTAPEPPPADPPAERPGAGDQAAQTAESTPAPAGAVPDTSGPGERSEPEHTVEQPRSAGRSQRQRPTPTTAGEPATTERGGGGRGRAARSAPSAATRKTTNRRSTRGRRADASD</sequence>
<feature type="compositionally biased region" description="Low complexity" evidence="7">
    <location>
        <begin position="434"/>
        <end position="447"/>
    </location>
</feature>
<dbReference type="InterPro" id="IPR003043">
    <property type="entry name" value="Uropor_MeTrfase_CS"/>
</dbReference>
<evidence type="ECO:0000256" key="7">
    <source>
        <dbReference type="SAM" id="MobiDB-lite"/>
    </source>
</evidence>
<keyword evidence="5" id="KW-0808">Transferase</keyword>
<dbReference type="CDD" id="cd11641">
    <property type="entry name" value="Precorrin-4_C11-MT"/>
    <property type="match status" value="1"/>
</dbReference>
<gene>
    <name evidence="9" type="ORF">G443_004667</name>
</gene>
<feature type="region of interest" description="Disordered" evidence="7">
    <location>
        <begin position="340"/>
        <end position="483"/>
    </location>
</feature>
<evidence type="ECO:0000313" key="10">
    <source>
        <dbReference type="Proteomes" id="UP000791080"/>
    </source>
</evidence>
<evidence type="ECO:0000259" key="8">
    <source>
        <dbReference type="Pfam" id="PF00590"/>
    </source>
</evidence>
<keyword evidence="3" id="KW-0169">Cobalamin biosynthesis</keyword>
<keyword evidence="10" id="KW-1185">Reference proteome</keyword>
<reference evidence="9 10" key="1">
    <citation type="submission" date="2022-06" db="EMBL/GenBank/DDBJ databases">
        <title>Genomic Encyclopedia of Type Strains, Phase I: the one thousand microbial genomes (KMG-I) project.</title>
        <authorList>
            <person name="Kyrpides N."/>
        </authorList>
    </citation>
    <scope>NUCLEOTIDE SEQUENCE [LARGE SCALE GENOMIC DNA]</scope>
    <source>
        <strain evidence="9 10">DSM 43889</strain>
    </source>
</reference>
<feature type="compositionally biased region" description="Low complexity" evidence="7">
    <location>
        <begin position="457"/>
        <end position="466"/>
    </location>
</feature>
<dbReference type="Gene3D" id="3.30.950.10">
    <property type="entry name" value="Methyltransferase, Cobalt-precorrin-4 Transmethylase, Domain 2"/>
    <property type="match status" value="1"/>
</dbReference>